<dbReference type="GO" id="GO:0070914">
    <property type="term" value="P:UV-damage excision repair"/>
    <property type="evidence" value="ECO:0007669"/>
    <property type="project" value="TreeGrafter"/>
</dbReference>
<dbReference type="GO" id="GO:0000110">
    <property type="term" value="C:nucleotide-excision repair factor 1 complex"/>
    <property type="evidence" value="ECO:0007669"/>
    <property type="project" value="TreeGrafter"/>
</dbReference>
<dbReference type="Gene3D" id="3.90.530.10">
    <property type="entry name" value="XPA C-terminal domain"/>
    <property type="match status" value="1"/>
</dbReference>
<name>A0A9W8LW32_9FUNG</name>
<keyword evidence="3" id="KW-0539">Nucleus</keyword>
<dbReference type="PROSITE" id="PS00753">
    <property type="entry name" value="XPA_2"/>
    <property type="match status" value="1"/>
</dbReference>
<dbReference type="Pfam" id="PF05181">
    <property type="entry name" value="XPA_C"/>
    <property type="match status" value="1"/>
</dbReference>
<evidence type="ECO:0000313" key="6">
    <source>
        <dbReference type="EMBL" id="KAJ2809301.1"/>
    </source>
</evidence>
<comment type="caution">
    <text evidence="6">The sequence shown here is derived from an EMBL/GenBank/DDBJ whole genome shotgun (WGS) entry which is preliminary data.</text>
</comment>
<comment type="subcellular location">
    <subcellularLocation>
        <location evidence="1">Nucleus</location>
    </subcellularLocation>
</comment>
<dbReference type="InterPro" id="IPR022658">
    <property type="entry name" value="XPA_CS"/>
</dbReference>
<evidence type="ECO:0000256" key="4">
    <source>
        <dbReference type="SAM" id="MobiDB-lite"/>
    </source>
</evidence>
<dbReference type="Proteomes" id="UP001140094">
    <property type="component" value="Unassembled WGS sequence"/>
</dbReference>
<evidence type="ECO:0000313" key="7">
    <source>
        <dbReference type="Proteomes" id="UP001140094"/>
    </source>
</evidence>
<sequence>MSQELTPEQQARIEANRQQALERRKAAEEKQAREASRSSNKPKERLRGTKMSTNYYEYNLTTMHDTKAGFIEEEQSAASPEKRRRIQQVFDDVPIDPGDDSHKCCECASLDLDIAYLKVFKVMVCKPCIEKIPDKYSLLTKTEAKDDYLLTDSELRDRELFAVWEKPNPHKSTWNNMLLYLRRDLEAFAIKKWGSLDELDAEFERRVEDKRVRKERKYKRSVAELRRRTRADEWEKQRRERLKLENEHEHTFEAIGDDGEQKCTACGLVIEVEEF</sequence>
<dbReference type="InterPro" id="IPR037129">
    <property type="entry name" value="XPA_sf"/>
</dbReference>
<evidence type="ECO:0000256" key="3">
    <source>
        <dbReference type="ARBA" id="ARBA00023242"/>
    </source>
</evidence>
<feature type="compositionally biased region" description="Basic and acidic residues" evidence="4">
    <location>
        <begin position="20"/>
        <end position="47"/>
    </location>
</feature>
<dbReference type="GO" id="GO:0006284">
    <property type="term" value="P:base-excision repair"/>
    <property type="evidence" value="ECO:0007669"/>
    <property type="project" value="TreeGrafter"/>
</dbReference>
<dbReference type="InterPro" id="IPR009061">
    <property type="entry name" value="DNA-bd_dom_put_sf"/>
</dbReference>
<dbReference type="GO" id="GO:0000715">
    <property type="term" value="P:nucleotide-excision repair, DNA damage recognition"/>
    <property type="evidence" value="ECO:0007669"/>
    <property type="project" value="TreeGrafter"/>
</dbReference>
<dbReference type="PANTHER" id="PTHR10142">
    <property type="entry name" value="DNA REPAIR PROTEIN COMPLEMENTING XP-A CELLS"/>
    <property type="match status" value="1"/>
</dbReference>
<dbReference type="GO" id="GO:0003684">
    <property type="term" value="F:damaged DNA binding"/>
    <property type="evidence" value="ECO:0007669"/>
    <property type="project" value="InterPro"/>
</dbReference>
<dbReference type="EMBL" id="JANBUO010000005">
    <property type="protein sequence ID" value="KAJ2809301.1"/>
    <property type="molecule type" value="Genomic_DNA"/>
</dbReference>
<keyword evidence="2" id="KW-0862">Zinc</keyword>
<dbReference type="NCBIfam" id="TIGR00598">
    <property type="entry name" value="rad14"/>
    <property type="match status" value="1"/>
</dbReference>
<proteinExistence type="predicted"/>
<feature type="region of interest" description="Disordered" evidence="4">
    <location>
        <begin position="19"/>
        <end position="51"/>
    </location>
</feature>
<evidence type="ECO:0000256" key="1">
    <source>
        <dbReference type="ARBA" id="ARBA00004123"/>
    </source>
</evidence>
<organism evidence="6 7">
    <name type="scientific">Coemansia guatemalensis</name>
    <dbReference type="NCBI Taxonomy" id="2761395"/>
    <lineage>
        <taxon>Eukaryota</taxon>
        <taxon>Fungi</taxon>
        <taxon>Fungi incertae sedis</taxon>
        <taxon>Zoopagomycota</taxon>
        <taxon>Kickxellomycotina</taxon>
        <taxon>Kickxellomycetes</taxon>
        <taxon>Kickxellales</taxon>
        <taxon>Kickxellaceae</taxon>
        <taxon>Coemansia</taxon>
    </lineage>
</organism>
<dbReference type="SUPFAM" id="SSF46955">
    <property type="entry name" value="Putative DNA-binding domain"/>
    <property type="match status" value="1"/>
</dbReference>
<accession>A0A9W8LW32</accession>
<dbReference type="InterPro" id="IPR000465">
    <property type="entry name" value="XPA/RAD14"/>
</dbReference>
<dbReference type="GO" id="GO:1901255">
    <property type="term" value="P:nucleotide-excision repair involved in interstrand cross-link repair"/>
    <property type="evidence" value="ECO:0007669"/>
    <property type="project" value="TreeGrafter"/>
</dbReference>
<evidence type="ECO:0000256" key="2">
    <source>
        <dbReference type="ARBA" id="ARBA00022833"/>
    </source>
</evidence>
<dbReference type="InterPro" id="IPR022656">
    <property type="entry name" value="XPA_C"/>
</dbReference>
<evidence type="ECO:0000259" key="5">
    <source>
        <dbReference type="Pfam" id="PF05181"/>
    </source>
</evidence>
<reference evidence="6" key="1">
    <citation type="submission" date="2022-07" db="EMBL/GenBank/DDBJ databases">
        <title>Phylogenomic reconstructions and comparative analyses of Kickxellomycotina fungi.</title>
        <authorList>
            <person name="Reynolds N.K."/>
            <person name="Stajich J.E."/>
            <person name="Barry K."/>
            <person name="Grigoriev I.V."/>
            <person name="Crous P."/>
            <person name="Smith M.E."/>
        </authorList>
    </citation>
    <scope>NUCLEOTIDE SEQUENCE</scope>
    <source>
        <strain evidence="6">NRRL 1565</strain>
    </source>
</reference>
<dbReference type="PANTHER" id="PTHR10142:SF0">
    <property type="entry name" value="DNA REPAIR PROTEIN COMPLEMENTING XP-A CELLS"/>
    <property type="match status" value="1"/>
</dbReference>
<gene>
    <name evidence="6" type="primary">RAD14</name>
    <name evidence="6" type="ORF">H4R20_000204</name>
</gene>
<keyword evidence="7" id="KW-1185">Reference proteome</keyword>
<dbReference type="AlphaFoldDB" id="A0A9W8LW32"/>
<feature type="domain" description="XPA C-terminal" evidence="5">
    <location>
        <begin position="135"/>
        <end position="183"/>
    </location>
</feature>
<dbReference type="OrthoDB" id="68328at2759"/>
<protein>
    <submittedName>
        <fullName evidence="6">DNA repair protein rad14</fullName>
    </submittedName>
</protein>